<feature type="compositionally biased region" description="Pro residues" evidence="1">
    <location>
        <begin position="697"/>
        <end position="709"/>
    </location>
</feature>
<organism evidence="2 3">
    <name type="scientific">Chlamydomonas schloesseri</name>
    <dbReference type="NCBI Taxonomy" id="2026947"/>
    <lineage>
        <taxon>Eukaryota</taxon>
        <taxon>Viridiplantae</taxon>
        <taxon>Chlorophyta</taxon>
        <taxon>core chlorophytes</taxon>
        <taxon>Chlorophyceae</taxon>
        <taxon>CS clade</taxon>
        <taxon>Chlamydomonadales</taxon>
        <taxon>Chlamydomonadaceae</taxon>
        <taxon>Chlamydomonas</taxon>
    </lineage>
</organism>
<dbReference type="AlphaFoldDB" id="A0A835W512"/>
<name>A0A835W512_9CHLO</name>
<feature type="region of interest" description="Disordered" evidence="1">
    <location>
        <begin position="696"/>
        <end position="715"/>
    </location>
</feature>
<dbReference type="GO" id="GO:0003676">
    <property type="term" value="F:nucleic acid binding"/>
    <property type="evidence" value="ECO:0007669"/>
    <property type="project" value="InterPro"/>
</dbReference>
<evidence type="ECO:0000313" key="2">
    <source>
        <dbReference type="EMBL" id="KAG2436031.1"/>
    </source>
</evidence>
<evidence type="ECO:0000256" key="1">
    <source>
        <dbReference type="SAM" id="MobiDB-lite"/>
    </source>
</evidence>
<reference evidence="2" key="1">
    <citation type="journal article" date="2020" name="bioRxiv">
        <title>Comparative genomics of Chlamydomonas.</title>
        <authorList>
            <person name="Craig R.J."/>
            <person name="Hasan A.R."/>
            <person name="Ness R.W."/>
            <person name="Keightley P.D."/>
        </authorList>
    </citation>
    <scope>NUCLEOTIDE SEQUENCE</scope>
    <source>
        <strain evidence="2">CCAP 11/173</strain>
    </source>
</reference>
<evidence type="ECO:0000313" key="3">
    <source>
        <dbReference type="Proteomes" id="UP000613740"/>
    </source>
</evidence>
<dbReference type="Gene3D" id="3.30.420.10">
    <property type="entry name" value="Ribonuclease H-like superfamily/Ribonuclease H"/>
    <property type="match status" value="1"/>
</dbReference>
<protein>
    <submittedName>
        <fullName evidence="2">Uncharacterized protein</fullName>
    </submittedName>
</protein>
<dbReference type="Proteomes" id="UP000613740">
    <property type="component" value="Unassembled WGS sequence"/>
</dbReference>
<keyword evidence="3" id="KW-1185">Reference proteome</keyword>
<gene>
    <name evidence="2" type="ORF">HYH02_011743</name>
</gene>
<feature type="compositionally biased region" description="Low complexity" evidence="1">
    <location>
        <begin position="296"/>
        <end position="307"/>
    </location>
</feature>
<sequence length="852" mass="87963">MASAAGEPAFPTLSRLRQAVHRAFRTAKSADGRPQDPGALLSRHLALWLSTSPSKDRLHEPYAALLSEVGNWLHSGDSPGADLWNDPSYSWPRLRVFLTARERGGCFLLLPSPSHGNHDLVQLDTAAVMALAGAEPPTTAAPVRASAAAEGGGNLGAATEEQLEAALASLFLGGAGAAAAAFDNGSGADMDALWCVARMLVKAPPPHVLLFALLGSEVPKRLGRPCKRLRQQCALWPDVFRVELEGKTTYTVQLVCPRLLAISGRQARQPYLPARTGATERQPKSSQGARGEQSGATSAPAARAAAPAPSDASVAELIRAAFPTQLPDGRLAPDQAARRLRQAIAIWLAGSPRLPQLGPRRAAMSSLGHYLRLQQAALWMDPAHKFPKLRTFLESPDSRGVFKVHGTGGRREDAEPIVELDEVALRRVAAAATVQEPGGRLSNSNSSRSSSSAAQQGSLAGPAEAAGLAAAAVFGAISSSSPQQSDLSEAPLEIAQAQSLPAARHPPRTQAAANAAAGIAAVAEEPAQQHLPDAGVCVVADPYGEQLIAMLQHCGCCTRIGLAVQAHAGRPTLVSLYAPPALMQLEGPEGQLVQWPAAVYLVDPLAAAAAYGGGADGDMAAAALLCSLQALLEAPSVAKVVHGGGGGLACLEAAIDAFSSGGGSDGAVTTVACACAYPVHDTRLLLAGVESMLGLPHTPPAPSPQPNGTPPGAYMPGAPYGGGGVALLRGLHGHVARLRDALAGTGLWADRPQLLAALTARHFAALREDMQAAIGSADVNECAVPESLTRPLAPSQVEVAARCARHLPELWAALVQEAVPWVALHVSTAAMAGFRLQQQGGADVVHIVAEHA</sequence>
<feature type="region of interest" description="Disordered" evidence="1">
    <location>
        <begin position="271"/>
        <end position="307"/>
    </location>
</feature>
<accession>A0A835W512</accession>
<dbReference type="InterPro" id="IPR036397">
    <property type="entry name" value="RNaseH_sf"/>
</dbReference>
<comment type="caution">
    <text evidence="2">The sequence shown here is derived from an EMBL/GenBank/DDBJ whole genome shotgun (WGS) entry which is preliminary data.</text>
</comment>
<dbReference type="OrthoDB" id="549150at2759"/>
<dbReference type="EMBL" id="JAEHOD010000051">
    <property type="protein sequence ID" value="KAG2436031.1"/>
    <property type="molecule type" value="Genomic_DNA"/>
</dbReference>
<proteinExistence type="predicted"/>
<feature type="region of interest" description="Disordered" evidence="1">
    <location>
        <begin position="435"/>
        <end position="458"/>
    </location>
</feature>